<dbReference type="Proteomes" id="UP000054270">
    <property type="component" value="Unassembled WGS sequence"/>
</dbReference>
<dbReference type="PANTHER" id="PTHR46579:SF1">
    <property type="entry name" value="F5_8 TYPE C DOMAIN-CONTAINING PROTEIN"/>
    <property type="match status" value="1"/>
</dbReference>
<name>A0A0D2NRU5_HYPSF</name>
<feature type="compositionally biased region" description="Acidic residues" evidence="1">
    <location>
        <begin position="634"/>
        <end position="648"/>
    </location>
</feature>
<feature type="compositionally biased region" description="Basic and acidic residues" evidence="1">
    <location>
        <begin position="1673"/>
        <end position="1686"/>
    </location>
</feature>
<organism evidence="2 3">
    <name type="scientific">Hypholoma sublateritium (strain FD-334 SS-4)</name>
    <dbReference type="NCBI Taxonomy" id="945553"/>
    <lineage>
        <taxon>Eukaryota</taxon>
        <taxon>Fungi</taxon>
        <taxon>Dikarya</taxon>
        <taxon>Basidiomycota</taxon>
        <taxon>Agaricomycotina</taxon>
        <taxon>Agaricomycetes</taxon>
        <taxon>Agaricomycetidae</taxon>
        <taxon>Agaricales</taxon>
        <taxon>Agaricineae</taxon>
        <taxon>Strophariaceae</taxon>
        <taxon>Hypholoma</taxon>
    </lineage>
</organism>
<dbReference type="SUPFAM" id="SSF117289">
    <property type="entry name" value="Nucleoporin domain"/>
    <property type="match status" value="1"/>
</dbReference>
<dbReference type="EMBL" id="KN817578">
    <property type="protein sequence ID" value="KJA19416.1"/>
    <property type="molecule type" value="Genomic_DNA"/>
</dbReference>
<feature type="region of interest" description="Disordered" evidence="1">
    <location>
        <begin position="1664"/>
        <end position="1700"/>
    </location>
</feature>
<keyword evidence="3" id="KW-1185">Reference proteome</keyword>
<feature type="compositionally biased region" description="Acidic residues" evidence="1">
    <location>
        <begin position="613"/>
        <end position="626"/>
    </location>
</feature>
<feature type="region of interest" description="Disordered" evidence="1">
    <location>
        <begin position="582"/>
        <end position="657"/>
    </location>
</feature>
<evidence type="ECO:0000313" key="3">
    <source>
        <dbReference type="Proteomes" id="UP000054270"/>
    </source>
</evidence>
<dbReference type="OrthoDB" id="3066608at2759"/>
<dbReference type="PANTHER" id="PTHR46579">
    <property type="entry name" value="F5/8 TYPE C DOMAIN-CONTAINING PROTEIN-RELATED"/>
    <property type="match status" value="1"/>
</dbReference>
<feature type="compositionally biased region" description="Basic and acidic residues" evidence="1">
    <location>
        <begin position="601"/>
        <end position="612"/>
    </location>
</feature>
<sequence>MPKTSLCRCPLYCTTFNPTTGKYEGAGNIVPHSTKGNHMKDSRGIRSSPIQQLPLVGWPIDHKMRAITEVLKEFKWLSSWPVSSADRPLIFENDPILNGPYEKPSLEEIQRANTGRYSLKSNSQRNENFLAAENGYCTMIGKLNRLEPDFEQSLVLDAIQNELIYINRQKGLAWSHQRGEDRIFSANGAVTINTDRYFYERGPRDPTSKTALVLSLVLQNVYFVPRRAVRVYLAGIVNILKFNPAALEIIHLVPKDPDTCVSYFDVDPTHMDRNITTCTHQSAPESPICGEPLWGSQRITGNTERAIPLKIYSHHDFKSWLGRLFSRPGIEDMVSSRPYASGSAPESVDDIWLSKVFSGLKDSYGERFYPGPGSEARLVFSLSVDSFNPFGNKTAKQNNRHKFPLKNWAESREFAILWRDAPSEEHKKRIFSAFGWRWSALFDLPYFDPTVFTVIDGMHAIDLGLLQTHCREIYKIDLEHNGVDGYVPMESEGQLEAPPSESHRVEIKKCIKLLRKNPPSLLFKLLEFTRSVLHSICRLYDIIEVNASEIVGTRWILAANVFVWRRKIADITLLDVEGSWMNKVEPGSGYQSDVEDEDSDESSREDDHSSDSEERDDGSENGEEFSDESRVLQEEEDREEVSDIDGPDMSDRSADLRDEPLVPSSLYFNTQDPKKIGRIIRNLLSPLPEDNIKAFREANRQIYLDICSILDLESASHTVSKSALHDTIVATINNDMTARELLLPAKQGYAVLGKDVMDCVWRDMSRCQTPSWITPAPRNWGTAQHGKLSANNWRIICTVHLPVTLIWLWKDESGRKKDLVKNFMHLVTSARLANMRICTATQIQEYDSNMIKYLEGLRVLFPHFSLRPNHHAALHIGDMMDRFGPAHSHSAPFFERNIGFFHRIQTNNVLGQLDGTILQASVRYSNILAIIRDDKQVQRAAHEIIETMDSIEKEDVRGFKLAEYLDVENIYSDISKMKPSHPTLLEVEILELLRVSENDPKLMNEIVVYIPQISFKGIDRMLQEKIKWASSIRSSGILTAGTFWFTSIQSSIGLTSPIRTCQVDCMHIMPVERIFSALRTPKDESVKIQPPKLYVLPKDELKGRITYMALVRINRLTGRAIMSPPPARRKKVIQTVGFHYPTFPSGRVKQTVKATWFINRPYSPPVMSLDHILANINHMPIHSAICIVGGAKEVYIIYGYFDDSVDVNFNLLEICSNSPWRGELIIFSLGKRVRLRSRPSGTKAILERAIERFLSSPDRDTKAPAAPGSQYHDITSLMRLSTHRNVSVTIAAGNEAGTLTDHGLEPPLCPTVSAVKIGGCYRALADSYDHDDDPSIISISSDGEYVAVVEGSTKLIIYELSEIHSLVCSQCTFEAPERYIKIICVLWHPFLPRQLLVAFSTGIIHVEAETRKRINIRRVMFRRRAVQLTALCIEDNATEISGVIDGKLFSFGDPFSGHLTCLLSTRYFKLFIPIIFDGLSILFLRGCWVTETGSVEVYNLETQQFVVKIGHSEGPFRDILNAVFYDRDSLALVHKKGPNVGRPPNEPCIDVVPHFQAKECIQYRRLAVSCTRPDLGLNDPPTIAMDFPREEMVPGAVFISDGHRPYNADIPAPDPSENDSPRTAEAYRILEAYVEKPWRMLEFENALIAAGEVFDEEHISEVEADPIESESDGEVRAETDQDHDVDVPPIAQPGLGTQRLNGDEHGEVMNAALLREQPNHEDALTRAALDDYRNHPVALAACGLFVTAVVSMACM</sequence>
<accession>A0A0D2NRU5</accession>
<proteinExistence type="predicted"/>
<protein>
    <submittedName>
        <fullName evidence="2">Uncharacterized protein</fullName>
    </submittedName>
</protein>
<evidence type="ECO:0000313" key="2">
    <source>
        <dbReference type="EMBL" id="KJA19416.1"/>
    </source>
</evidence>
<gene>
    <name evidence="2" type="ORF">HYPSUDRAFT_56671</name>
</gene>
<reference evidence="3" key="1">
    <citation type="submission" date="2014-04" db="EMBL/GenBank/DDBJ databases">
        <title>Evolutionary Origins and Diversification of the Mycorrhizal Mutualists.</title>
        <authorList>
            <consortium name="DOE Joint Genome Institute"/>
            <consortium name="Mycorrhizal Genomics Consortium"/>
            <person name="Kohler A."/>
            <person name="Kuo A."/>
            <person name="Nagy L.G."/>
            <person name="Floudas D."/>
            <person name="Copeland A."/>
            <person name="Barry K.W."/>
            <person name="Cichocki N."/>
            <person name="Veneault-Fourrey C."/>
            <person name="LaButti K."/>
            <person name="Lindquist E.A."/>
            <person name="Lipzen A."/>
            <person name="Lundell T."/>
            <person name="Morin E."/>
            <person name="Murat C."/>
            <person name="Riley R."/>
            <person name="Ohm R."/>
            <person name="Sun H."/>
            <person name="Tunlid A."/>
            <person name="Henrissat B."/>
            <person name="Grigoriev I.V."/>
            <person name="Hibbett D.S."/>
            <person name="Martin F."/>
        </authorList>
    </citation>
    <scope>NUCLEOTIDE SEQUENCE [LARGE SCALE GENOMIC DNA]</scope>
    <source>
        <strain evidence="3">FD-334 SS-4</strain>
    </source>
</reference>
<evidence type="ECO:0000256" key="1">
    <source>
        <dbReference type="SAM" id="MobiDB-lite"/>
    </source>
</evidence>